<dbReference type="WBParaSite" id="PEQ_0000514601-mRNA-1">
    <property type="protein sequence ID" value="PEQ_0000514601-mRNA-1"/>
    <property type="gene ID" value="PEQ_0000514601"/>
</dbReference>
<dbReference type="AlphaFoldDB" id="A0A914REU5"/>
<proteinExistence type="predicted"/>
<reference evidence="2" key="1">
    <citation type="submission" date="2022-11" db="UniProtKB">
        <authorList>
            <consortium name="WormBaseParasite"/>
        </authorList>
    </citation>
    <scope>IDENTIFICATION</scope>
</reference>
<organism evidence="1 2">
    <name type="scientific">Parascaris equorum</name>
    <name type="common">Equine roundworm</name>
    <dbReference type="NCBI Taxonomy" id="6256"/>
    <lineage>
        <taxon>Eukaryota</taxon>
        <taxon>Metazoa</taxon>
        <taxon>Ecdysozoa</taxon>
        <taxon>Nematoda</taxon>
        <taxon>Chromadorea</taxon>
        <taxon>Rhabditida</taxon>
        <taxon>Spirurina</taxon>
        <taxon>Ascaridomorpha</taxon>
        <taxon>Ascaridoidea</taxon>
        <taxon>Ascarididae</taxon>
        <taxon>Parascaris</taxon>
    </lineage>
</organism>
<protein>
    <submittedName>
        <fullName evidence="2">Uncharacterized protein</fullName>
    </submittedName>
</protein>
<evidence type="ECO:0000313" key="2">
    <source>
        <dbReference type="WBParaSite" id="PEQ_0000514601-mRNA-1"/>
    </source>
</evidence>
<evidence type="ECO:0000313" key="1">
    <source>
        <dbReference type="Proteomes" id="UP000887564"/>
    </source>
</evidence>
<dbReference type="Proteomes" id="UP000887564">
    <property type="component" value="Unplaced"/>
</dbReference>
<sequence length="53" mass="5913">MVTCRSRPLVADEAIRYCSLQEEDVDSLCRVVPVMEVTNEDILIVIDCGGKEV</sequence>
<name>A0A914REU5_PAREQ</name>
<accession>A0A914REU5</accession>
<keyword evidence="1" id="KW-1185">Reference proteome</keyword>